<organism evidence="1 2">
    <name type="scientific">Bacteroides faecis</name>
    <dbReference type="NCBI Taxonomy" id="674529"/>
    <lineage>
        <taxon>Bacteria</taxon>
        <taxon>Pseudomonadati</taxon>
        <taxon>Bacteroidota</taxon>
        <taxon>Bacteroidia</taxon>
        <taxon>Bacteroidales</taxon>
        <taxon>Bacteroidaceae</taxon>
        <taxon>Bacteroides</taxon>
    </lineage>
</organism>
<accession>A0ABY5TNE6</accession>
<geneLocation type="plasmid" evidence="1 2">
    <name>unnamed2</name>
</geneLocation>
<dbReference type="EMBL" id="CP103143">
    <property type="protein sequence ID" value="UVQ77650.1"/>
    <property type="molecule type" value="Genomic_DNA"/>
</dbReference>
<keyword evidence="1" id="KW-0614">Plasmid</keyword>
<protein>
    <submittedName>
        <fullName evidence="1">Uncharacterized protein</fullName>
    </submittedName>
</protein>
<keyword evidence="2" id="KW-1185">Reference proteome</keyword>
<dbReference type="RefSeq" id="WP_138273613.1">
    <property type="nucleotide sequence ID" value="NZ_CP103143.1"/>
</dbReference>
<name>A0ABY5TNE6_9BACE</name>
<reference evidence="1" key="1">
    <citation type="submission" date="2022-08" db="EMBL/GenBank/DDBJ databases">
        <title>Genome Sequencing of Bacteroides fragilis Group Isolates with Nanopore Technology.</title>
        <authorList>
            <person name="Tisza M.J."/>
            <person name="Smith D."/>
            <person name="Dekker J.P."/>
        </authorList>
    </citation>
    <scope>NUCLEOTIDE SEQUENCE</scope>
    <source>
        <strain evidence="1">BFG-527</strain>
        <plasmid evidence="1">unnamed2</plasmid>
    </source>
</reference>
<dbReference type="Proteomes" id="UP001060104">
    <property type="component" value="Plasmid unnamed2"/>
</dbReference>
<proteinExistence type="predicted"/>
<evidence type="ECO:0000313" key="1">
    <source>
        <dbReference type="EMBL" id="UVQ77650.1"/>
    </source>
</evidence>
<gene>
    <name evidence="1" type="ORF">NXY30_29270</name>
</gene>
<evidence type="ECO:0000313" key="2">
    <source>
        <dbReference type="Proteomes" id="UP001060104"/>
    </source>
</evidence>
<sequence>MEIVILEYSDGKVIRVSLNAVQEKDFNKDSDTFIEMLSEIYSFRVKDINWMVTHDLDENHNLSDDIGENCEELRYCDNCGKLMKKGYYLDGYYACSDECCLALYDGDKQLMQEDLSYAGESNSEYYYTEWETFSYEPK</sequence>